<evidence type="ECO:0000256" key="1">
    <source>
        <dbReference type="ARBA" id="ARBA00023015"/>
    </source>
</evidence>
<gene>
    <name evidence="4" type="ORF">SAMN04487865_102419</name>
</gene>
<dbReference type="InterPro" id="IPR036388">
    <property type="entry name" value="WH-like_DNA-bd_sf"/>
</dbReference>
<dbReference type="OrthoDB" id="5685843at2"/>
<dbReference type="SMART" id="SM01134">
    <property type="entry name" value="DeoRC"/>
    <property type="match status" value="1"/>
</dbReference>
<organism evidence="4 5">
    <name type="scientific">Succinivibrio dextrinosolvens</name>
    <dbReference type="NCBI Taxonomy" id="83771"/>
    <lineage>
        <taxon>Bacteria</taxon>
        <taxon>Pseudomonadati</taxon>
        <taxon>Pseudomonadota</taxon>
        <taxon>Gammaproteobacteria</taxon>
        <taxon>Aeromonadales</taxon>
        <taxon>Succinivibrionaceae</taxon>
        <taxon>Succinivibrio</taxon>
    </lineage>
</organism>
<evidence type="ECO:0000313" key="5">
    <source>
        <dbReference type="Proteomes" id="UP000243374"/>
    </source>
</evidence>
<evidence type="ECO:0000259" key="3">
    <source>
        <dbReference type="PROSITE" id="PS51000"/>
    </source>
</evidence>
<proteinExistence type="predicted"/>
<dbReference type="SUPFAM" id="SSF46785">
    <property type="entry name" value="Winged helix' DNA-binding domain"/>
    <property type="match status" value="1"/>
</dbReference>
<protein>
    <submittedName>
        <fullName evidence="4">Transcriptional regulator, DeoR family</fullName>
    </submittedName>
</protein>
<dbReference type="Pfam" id="PF08220">
    <property type="entry name" value="HTH_DeoR"/>
    <property type="match status" value="1"/>
</dbReference>
<dbReference type="RefSeq" id="WP_074840703.1">
    <property type="nucleotide sequence ID" value="NZ_CP047056.1"/>
</dbReference>
<accession>A0A662Z9C4</accession>
<dbReference type="InterPro" id="IPR050313">
    <property type="entry name" value="Carb_Metab_HTH_regulators"/>
</dbReference>
<reference evidence="4 5" key="1">
    <citation type="submission" date="2016-10" db="EMBL/GenBank/DDBJ databases">
        <authorList>
            <person name="Varghese N."/>
            <person name="Submissions S."/>
        </authorList>
    </citation>
    <scope>NUCLEOTIDE SEQUENCE [LARGE SCALE GENOMIC DNA]</scope>
    <source>
        <strain evidence="4 5">22B</strain>
    </source>
</reference>
<dbReference type="Pfam" id="PF00455">
    <property type="entry name" value="DeoRC"/>
    <property type="match status" value="1"/>
</dbReference>
<keyword evidence="1" id="KW-0805">Transcription regulation</keyword>
<dbReference type="AlphaFoldDB" id="A0A662Z9C4"/>
<name>A0A662Z9C4_9GAMM</name>
<evidence type="ECO:0000313" key="4">
    <source>
        <dbReference type="EMBL" id="SFK09758.1"/>
    </source>
</evidence>
<dbReference type="Gene3D" id="1.10.10.10">
    <property type="entry name" value="Winged helix-like DNA-binding domain superfamily/Winged helix DNA-binding domain"/>
    <property type="match status" value="1"/>
</dbReference>
<dbReference type="InterPro" id="IPR036390">
    <property type="entry name" value="WH_DNA-bd_sf"/>
</dbReference>
<feature type="domain" description="HTH deoR-type" evidence="3">
    <location>
        <begin position="3"/>
        <end position="59"/>
    </location>
</feature>
<keyword evidence="5" id="KW-1185">Reference proteome</keyword>
<dbReference type="InterPro" id="IPR014036">
    <property type="entry name" value="DeoR-like_C"/>
</dbReference>
<sequence>MIPAERQQRILSLIKENNGVLSINDLVRLLNVSHMTIRRDLQLLEQNKLVESVTGGVRLPNQLIRDLSVQIKENFATEEKKRIGERAASYVQDGQCIYLDEGTTSLALAHHITDRKNLTVVTNDFDIVRFLSNNSSANIIHIGGEVRRDTRSSVGIFAYRTLSYLNMDYAFLSCSSWDLRGITTPDSDKVLVKQAAMDSSMHKVLICDSSKYNKVAVYRVSELTKLTEMITDVGLPDEAKSALVNLGIKLTLVENS</sequence>
<dbReference type="PANTHER" id="PTHR30363:SF58">
    <property type="entry name" value="REGULATORY PROTEIN, DEOR FAMILY"/>
    <property type="match status" value="1"/>
</dbReference>
<dbReference type="SUPFAM" id="SSF100950">
    <property type="entry name" value="NagB/RpiA/CoA transferase-like"/>
    <property type="match status" value="1"/>
</dbReference>
<dbReference type="InterPro" id="IPR001034">
    <property type="entry name" value="DeoR_HTH"/>
</dbReference>
<dbReference type="GO" id="GO:0003700">
    <property type="term" value="F:DNA-binding transcription factor activity"/>
    <property type="evidence" value="ECO:0007669"/>
    <property type="project" value="InterPro"/>
</dbReference>
<dbReference type="Proteomes" id="UP000243374">
    <property type="component" value="Unassembled WGS sequence"/>
</dbReference>
<dbReference type="EMBL" id="FOSF01000024">
    <property type="protein sequence ID" value="SFK09758.1"/>
    <property type="molecule type" value="Genomic_DNA"/>
</dbReference>
<dbReference type="SMART" id="SM00420">
    <property type="entry name" value="HTH_DEOR"/>
    <property type="match status" value="1"/>
</dbReference>
<dbReference type="InterPro" id="IPR037171">
    <property type="entry name" value="NagB/RpiA_transferase-like"/>
</dbReference>
<evidence type="ECO:0000256" key="2">
    <source>
        <dbReference type="ARBA" id="ARBA00023163"/>
    </source>
</evidence>
<dbReference type="PROSITE" id="PS51000">
    <property type="entry name" value="HTH_DEOR_2"/>
    <property type="match status" value="1"/>
</dbReference>
<dbReference type="Gene3D" id="3.40.50.1360">
    <property type="match status" value="1"/>
</dbReference>
<keyword evidence="2" id="KW-0804">Transcription</keyword>
<dbReference type="PANTHER" id="PTHR30363">
    <property type="entry name" value="HTH-TYPE TRANSCRIPTIONAL REGULATOR SRLR-RELATED"/>
    <property type="match status" value="1"/>
</dbReference>